<dbReference type="EMBL" id="WBJX01000007">
    <property type="protein sequence ID" value="KAB1636249.1"/>
    <property type="molecule type" value="Genomic_DNA"/>
</dbReference>
<protein>
    <recommendedName>
        <fullName evidence="5">Glycoside hydrolase</fullName>
    </recommendedName>
</protein>
<name>A0A7J5AXR7_9MICO</name>
<comment type="caution">
    <text evidence="3">The sequence shown here is derived from an EMBL/GenBank/DDBJ whole genome shotgun (WGS) entry which is preliminary data.</text>
</comment>
<keyword evidence="2" id="KW-0812">Transmembrane</keyword>
<evidence type="ECO:0008006" key="5">
    <source>
        <dbReference type="Google" id="ProtNLM"/>
    </source>
</evidence>
<feature type="compositionally biased region" description="Gly residues" evidence="1">
    <location>
        <begin position="1037"/>
        <end position="1046"/>
    </location>
</feature>
<dbReference type="InterPro" id="IPR008979">
    <property type="entry name" value="Galactose-bd-like_sf"/>
</dbReference>
<dbReference type="InterPro" id="IPR053161">
    <property type="entry name" value="Ulvan_degrading_GH"/>
</dbReference>
<dbReference type="PANTHER" id="PTHR36848">
    <property type="entry name" value="DNA-BINDING PROTEIN (PUTATIVE SECRETED PROTEIN)-RELATED"/>
    <property type="match status" value="1"/>
</dbReference>
<feature type="transmembrane region" description="Helical" evidence="2">
    <location>
        <begin position="1067"/>
        <end position="1087"/>
    </location>
</feature>
<evidence type="ECO:0000313" key="3">
    <source>
        <dbReference type="EMBL" id="KAB1636249.1"/>
    </source>
</evidence>
<keyword evidence="2" id="KW-1133">Transmembrane helix</keyword>
<accession>A0A7J5AXR7</accession>
<dbReference type="OrthoDB" id="9761519at2"/>
<dbReference type="Pfam" id="PF17132">
    <property type="entry name" value="Glyco_hydro_106"/>
    <property type="match status" value="1"/>
</dbReference>
<dbReference type="SUPFAM" id="SSF49785">
    <property type="entry name" value="Galactose-binding domain-like"/>
    <property type="match status" value="1"/>
</dbReference>
<keyword evidence="4" id="KW-1185">Reference proteome</keyword>
<proteinExistence type="predicted"/>
<evidence type="ECO:0000313" key="4">
    <source>
        <dbReference type="Proteomes" id="UP000490386"/>
    </source>
</evidence>
<feature type="compositionally biased region" description="Low complexity" evidence="1">
    <location>
        <begin position="1007"/>
        <end position="1036"/>
    </location>
</feature>
<reference evidence="3 4" key="1">
    <citation type="submission" date="2019-09" db="EMBL/GenBank/DDBJ databases">
        <title>Phylogeny of genus Pseudoclavibacter and closely related genus.</title>
        <authorList>
            <person name="Li Y."/>
        </authorList>
    </citation>
    <scope>NUCLEOTIDE SEQUENCE [LARGE SCALE GENOMIC DNA]</scope>
    <source>
        <strain evidence="3 4">THG-MD12</strain>
    </source>
</reference>
<sequence>MPSSRENCVSLKRSTPTSLPRWVRACAAGAVLAVGATGLVTVPLASPASAVTQSGALSVEELADPGSDSRPGMRWWWQTPISETEALREVRAIAEAGFSSVEIAFSATFWASDVQRQVLGVVLDEAETLGIEVSMTMGAAWPVQTPNTGIGTPYVQKELQYGRVDVPAGSAFSGTLPGPLDDATGERPAELVAVTAARVLEAGPEVSGEAAPPEKSTVLDPESVLDLTSSVVDGGVSWTAPAEGDWILFAYWQRDAEQNVTNAFDPDAAKAATEYLDEHQIGDNGAQLGKVGGDLFEDSLELHADSLFWTPDFLESFEDARGYDPTAYLPFFFAHGMSHYWVPNEEPTPDFAAVDETGERVRTDYYTTLTDLYVDGHLKPYQEWAEGYGVDFKTQPAYGQNLDVIRSARELALMGAGIEGESLNSGDRFPVRSDEATWRFALDWQRTLVAGAHQGGANRVSSELGAQFQGAFEITLNDYQQLMDKEWAAGLTQPYVHGYASQADDAPWPTQDRFWGLTGESWNDETYPQWAAWSELTDYWARGTLVLETGTPKTDVAIYSTDFLTTSARGVFDPSEDATAPDQLFETRGLENHGYSVQYLDPKGLVDAGAVRDGTLFADGPAYQALVIDERSIDGAAAEALADASSNGLAIVVVGDAPKVDSSFASGEAGNAKVEAAMSTILASANTRTVPTQADVQPALEDLGVSARVSWNDAPVLTQYRQSGDTTYVYLYNTSSETVDLAPEINARGAVSEIDLWEGERNPVAQFTTTGTSTVVPLSLEPLGTTVIEIDSTQEPWSGAITNAEPLPVTFDDGGSPVWTATATDAAELTRADGSTASVSAELGADRAPLELNTWDLQVTSAAADGGATIQVDGLTELKDWREISGLEDKSGTGTYTSTFDLPESWFTSGAGVELDIDGALGTSVLSVNGIEVSRHVGRDTTHDITEALRPGENVIEIELATTLRNAVSAAGGVPAPFPNPGQVKTHAVGLTGPVQLVSTQQVPVDGTPEPTSTSQPTPQPTSTDGTGTTAPTSSPGNGGGSGSGNGVSDAGGQDGDLATTGVDGSLAGFLAPLGAVLAGTGAAFLIKKRRGRVTSE</sequence>
<dbReference type="PANTHER" id="PTHR36848:SF2">
    <property type="entry name" value="SECRETED PROTEIN"/>
    <property type="match status" value="1"/>
</dbReference>
<dbReference type="Gene3D" id="2.60.120.260">
    <property type="entry name" value="Galactose-binding domain-like"/>
    <property type="match status" value="1"/>
</dbReference>
<evidence type="ECO:0000256" key="1">
    <source>
        <dbReference type="SAM" id="MobiDB-lite"/>
    </source>
</evidence>
<feature type="region of interest" description="Disordered" evidence="1">
    <location>
        <begin position="1003"/>
        <end position="1057"/>
    </location>
</feature>
<evidence type="ECO:0000256" key="2">
    <source>
        <dbReference type="SAM" id="Phobius"/>
    </source>
</evidence>
<dbReference type="AlphaFoldDB" id="A0A7J5AXR7"/>
<gene>
    <name evidence="3" type="ORF">F8O03_17160</name>
</gene>
<organism evidence="3 4">
    <name type="scientific">Pseudoclavibacter terrae</name>
    <dbReference type="NCBI Taxonomy" id="1530195"/>
    <lineage>
        <taxon>Bacteria</taxon>
        <taxon>Bacillati</taxon>
        <taxon>Actinomycetota</taxon>
        <taxon>Actinomycetes</taxon>
        <taxon>Micrococcales</taxon>
        <taxon>Microbacteriaceae</taxon>
        <taxon>Pseudoclavibacter</taxon>
    </lineage>
</organism>
<dbReference type="Proteomes" id="UP000490386">
    <property type="component" value="Unassembled WGS sequence"/>
</dbReference>
<keyword evidence="2" id="KW-0472">Membrane</keyword>